<keyword evidence="1" id="KW-0812">Transmembrane</keyword>
<dbReference type="EMBL" id="QURH01001002">
    <property type="protein sequence ID" value="RFU37155.1"/>
    <property type="molecule type" value="Genomic_DNA"/>
</dbReference>
<dbReference type="OrthoDB" id="4546196at2"/>
<dbReference type="RefSeq" id="WP_117361219.1">
    <property type="nucleotide sequence ID" value="NZ_QURH01001002.1"/>
</dbReference>
<accession>A0A372JAV9</accession>
<keyword evidence="3" id="KW-1185">Reference proteome</keyword>
<organism evidence="2 3">
    <name type="scientific">Actinomadura logoneensis</name>
    <dbReference type="NCBI Taxonomy" id="2293572"/>
    <lineage>
        <taxon>Bacteria</taxon>
        <taxon>Bacillati</taxon>
        <taxon>Actinomycetota</taxon>
        <taxon>Actinomycetes</taxon>
        <taxon>Streptosporangiales</taxon>
        <taxon>Thermomonosporaceae</taxon>
        <taxon>Actinomadura</taxon>
    </lineage>
</organism>
<dbReference type="AlphaFoldDB" id="A0A372JAV9"/>
<keyword evidence="1" id="KW-1133">Transmembrane helix</keyword>
<comment type="caution">
    <text evidence="2">The sequence shown here is derived from an EMBL/GenBank/DDBJ whole genome shotgun (WGS) entry which is preliminary data.</text>
</comment>
<keyword evidence="1" id="KW-0472">Membrane</keyword>
<feature type="transmembrane region" description="Helical" evidence="1">
    <location>
        <begin position="75"/>
        <end position="95"/>
    </location>
</feature>
<evidence type="ECO:0000313" key="3">
    <source>
        <dbReference type="Proteomes" id="UP000261811"/>
    </source>
</evidence>
<reference evidence="2 3" key="1">
    <citation type="submission" date="2018-08" db="EMBL/GenBank/DDBJ databases">
        <title>Actinomadura jelena sp. nov., a novel Actinomycete isolated from soil in Chad.</title>
        <authorList>
            <person name="Shi L."/>
        </authorList>
    </citation>
    <scope>NUCLEOTIDE SEQUENCE [LARGE SCALE GENOMIC DNA]</scope>
    <source>
        <strain evidence="2 3">NEAU-G17</strain>
    </source>
</reference>
<protein>
    <submittedName>
        <fullName evidence="2">Uncharacterized protein</fullName>
    </submittedName>
</protein>
<evidence type="ECO:0000313" key="2">
    <source>
        <dbReference type="EMBL" id="RFU37155.1"/>
    </source>
</evidence>
<feature type="transmembrane region" description="Helical" evidence="1">
    <location>
        <begin position="12"/>
        <end position="31"/>
    </location>
</feature>
<name>A0A372JAV9_9ACTN</name>
<feature type="transmembrane region" description="Helical" evidence="1">
    <location>
        <begin position="43"/>
        <end position="63"/>
    </location>
</feature>
<proteinExistence type="predicted"/>
<sequence>MTPTLAGRIQTRLFMLGTVGVVLTALIVPVLPGTSGGLAATYGTAYAILLAVAVVGVGWELLYHLLMQFRWDKDWPTLFGLVTIVPEGAVMFALLRAGVVPGVGGKVAVSTFVTMFVFVWIGVWLVSNGPMRVPFVQWRLRGGRLL</sequence>
<gene>
    <name evidence="2" type="ORF">DZF91_34405</name>
</gene>
<evidence type="ECO:0000256" key="1">
    <source>
        <dbReference type="SAM" id="Phobius"/>
    </source>
</evidence>
<feature type="transmembrane region" description="Helical" evidence="1">
    <location>
        <begin position="107"/>
        <end position="126"/>
    </location>
</feature>
<dbReference type="Proteomes" id="UP000261811">
    <property type="component" value="Unassembled WGS sequence"/>
</dbReference>